<sequence>MQITHIGSEYEKSNKIRETLQKQKNEVVEKFNSLIESTSSKKTDIHTFFNSIREIIDKQEEKLVKEVNEKLENTNTQMNKKLEVFNLQEQSLDKIKDMLNIEIEENIKSKIMFLNDCGVRNEIITKANKPIASIKYPQPPTKLREDRETEEIIKEIKQRSKPARKRATPAQKKASNTPAVSKNKVKETPDNFSQSMKVSKKASPDKNKMIKSPQTHENASKNTKRKSEIIKAKKMSDQPKPSANASRKPKQIESKREPPKVIKEALLRQHESVEDQLNMENLLNEKREKETTDTPQKNFHKFLTNQNKESQQEYVPSPPKEAPKRNDGLTERQARRNLPDESTSAKKQNRLGSASRKMWDKKPHPNDRAHRGAERPQPGHGKGVNISKNKQKIQKDTPNQEQGENRAQEEPAYKDKLAELRNRRKAQKRENNDYLSEEFKHQMNELEQVTSNILSRETFMLAEAQDYEDMYQQEEQYVKQTPPQMVSLHDWDLVDISQDPENLILEGKEPIHRHVSENLKSGRSAHHPNLLKRKK</sequence>
<evidence type="ECO:0000256" key="2">
    <source>
        <dbReference type="SAM" id="MobiDB-lite"/>
    </source>
</evidence>
<reference evidence="3" key="1">
    <citation type="submission" date="2023-07" db="EMBL/GenBank/DDBJ databases">
        <authorList>
            <consortium name="AG Swart"/>
            <person name="Singh M."/>
            <person name="Singh A."/>
            <person name="Seah K."/>
            <person name="Emmerich C."/>
        </authorList>
    </citation>
    <scope>NUCLEOTIDE SEQUENCE</scope>
    <source>
        <strain evidence="3">DP1</strain>
    </source>
</reference>
<feature type="coiled-coil region" evidence="1">
    <location>
        <begin position="57"/>
        <end position="88"/>
    </location>
</feature>
<feature type="region of interest" description="Disordered" evidence="2">
    <location>
        <begin position="155"/>
        <end position="435"/>
    </location>
</feature>
<evidence type="ECO:0000313" key="4">
    <source>
        <dbReference type="Proteomes" id="UP001295684"/>
    </source>
</evidence>
<feature type="compositionally biased region" description="Basic and acidic residues" evidence="2">
    <location>
        <begin position="283"/>
        <end position="292"/>
    </location>
</feature>
<dbReference type="AlphaFoldDB" id="A0AAD1X5M9"/>
<name>A0AAD1X5M9_EUPCR</name>
<feature type="compositionally biased region" description="Basic and acidic residues" evidence="2">
    <location>
        <begin position="357"/>
        <end position="374"/>
    </location>
</feature>
<accession>A0AAD1X5M9</accession>
<feature type="compositionally biased region" description="Basic and acidic residues" evidence="2">
    <location>
        <begin position="225"/>
        <end position="237"/>
    </location>
</feature>
<feature type="compositionally biased region" description="Polar residues" evidence="2">
    <location>
        <begin position="340"/>
        <end position="352"/>
    </location>
</feature>
<feature type="compositionally biased region" description="Basic residues" evidence="2">
    <location>
        <begin position="523"/>
        <end position="535"/>
    </location>
</feature>
<feature type="compositionally biased region" description="Polar residues" evidence="2">
    <location>
        <begin position="212"/>
        <end position="221"/>
    </location>
</feature>
<feature type="region of interest" description="Disordered" evidence="2">
    <location>
        <begin position="514"/>
        <end position="535"/>
    </location>
</feature>
<feature type="compositionally biased region" description="Basic and acidic residues" evidence="2">
    <location>
        <begin position="403"/>
        <end position="421"/>
    </location>
</feature>
<gene>
    <name evidence="3" type="ORF">ECRASSUSDP1_LOCUS965</name>
</gene>
<dbReference type="Proteomes" id="UP001295684">
    <property type="component" value="Unassembled WGS sequence"/>
</dbReference>
<protein>
    <submittedName>
        <fullName evidence="3">Uncharacterized protein</fullName>
    </submittedName>
</protein>
<feature type="compositionally biased region" description="Basic and acidic residues" evidence="2">
    <location>
        <begin position="321"/>
        <end position="339"/>
    </location>
</feature>
<feature type="compositionally biased region" description="Basic and acidic residues" evidence="2">
    <location>
        <begin position="250"/>
        <end position="273"/>
    </location>
</feature>
<evidence type="ECO:0000313" key="3">
    <source>
        <dbReference type="EMBL" id="CAI2359672.1"/>
    </source>
</evidence>
<dbReference type="EMBL" id="CAMPGE010000908">
    <property type="protein sequence ID" value="CAI2359672.1"/>
    <property type="molecule type" value="Genomic_DNA"/>
</dbReference>
<organism evidence="3 4">
    <name type="scientific">Euplotes crassus</name>
    <dbReference type="NCBI Taxonomy" id="5936"/>
    <lineage>
        <taxon>Eukaryota</taxon>
        <taxon>Sar</taxon>
        <taxon>Alveolata</taxon>
        <taxon>Ciliophora</taxon>
        <taxon>Intramacronucleata</taxon>
        <taxon>Spirotrichea</taxon>
        <taxon>Hypotrichia</taxon>
        <taxon>Euplotida</taxon>
        <taxon>Euplotidae</taxon>
        <taxon>Moneuplotes</taxon>
    </lineage>
</organism>
<feature type="compositionally biased region" description="Polar residues" evidence="2">
    <location>
        <begin position="293"/>
        <end position="314"/>
    </location>
</feature>
<keyword evidence="4" id="KW-1185">Reference proteome</keyword>
<keyword evidence="1" id="KW-0175">Coiled coil</keyword>
<evidence type="ECO:0000256" key="1">
    <source>
        <dbReference type="SAM" id="Coils"/>
    </source>
</evidence>
<comment type="caution">
    <text evidence="3">The sequence shown here is derived from an EMBL/GenBank/DDBJ whole genome shotgun (WGS) entry which is preliminary data.</text>
</comment>
<proteinExistence type="predicted"/>